<keyword evidence="2" id="KW-1185">Reference proteome</keyword>
<dbReference type="Proteomes" id="UP001160148">
    <property type="component" value="Unassembled WGS sequence"/>
</dbReference>
<reference evidence="1 2" key="1">
    <citation type="submission" date="2023-01" db="EMBL/GenBank/DDBJ databases">
        <authorList>
            <person name="Whitehead M."/>
        </authorList>
    </citation>
    <scope>NUCLEOTIDE SEQUENCE [LARGE SCALE GENOMIC DNA]</scope>
</reference>
<organism evidence="1 2">
    <name type="scientific">Macrosiphum euphorbiae</name>
    <name type="common">potato aphid</name>
    <dbReference type="NCBI Taxonomy" id="13131"/>
    <lineage>
        <taxon>Eukaryota</taxon>
        <taxon>Metazoa</taxon>
        <taxon>Ecdysozoa</taxon>
        <taxon>Arthropoda</taxon>
        <taxon>Hexapoda</taxon>
        <taxon>Insecta</taxon>
        <taxon>Pterygota</taxon>
        <taxon>Neoptera</taxon>
        <taxon>Paraneoptera</taxon>
        <taxon>Hemiptera</taxon>
        <taxon>Sternorrhyncha</taxon>
        <taxon>Aphidomorpha</taxon>
        <taxon>Aphidoidea</taxon>
        <taxon>Aphididae</taxon>
        <taxon>Macrosiphini</taxon>
        <taxon>Macrosiphum</taxon>
    </lineage>
</organism>
<sequence length="102" mass="11478">MQGEMEKSTNCFCSEKTTVRKSANNKRHKDYYLKDVMQFILPFMKVKTQSSNLTIKDTEDKDEQNSDIDINVDDSDVSLQDEIPSTPKAVVGSSALIVATLQ</sequence>
<comment type="caution">
    <text evidence="1">The sequence shown here is derived from an EMBL/GenBank/DDBJ whole genome shotgun (WGS) entry which is preliminary data.</text>
</comment>
<dbReference type="AlphaFoldDB" id="A0AAV0WGC1"/>
<evidence type="ECO:0000313" key="2">
    <source>
        <dbReference type="Proteomes" id="UP001160148"/>
    </source>
</evidence>
<proteinExistence type="predicted"/>
<name>A0AAV0WGC1_9HEMI</name>
<evidence type="ECO:0000313" key="1">
    <source>
        <dbReference type="EMBL" id="CAI6354929.1"/>
    </source>
</evidence>
<protein>
    <submittedName>
        <fullName evidence="1">Uncharacterized protein</fullName>
    </submittedName>
</protein>
<dbReference type="EMBL" id="CARXXK010000002">
    <property type="protein sequence ID" value="CAI6354929.1"/>
    <property type="molecule type" value="Genomic_DNA"/>
</dbReference>
<accession>A0AAV0WGC1</accession>
<gene>
    <name evidence="1" type="ORF">MEUPH1_LOCUS10848</name>
</gene>